<reference evidence="1 2" key="2">
    <citation type="submission" date="2019-02" db="EMBL/GenBank/DDBJ databases">
        <title>'Lichenibacterium ramalinii' gen. nov. sp. nov., 'Lichenibacterium minor' gen. nov. sp. nov.</title>
        <authorList>
            <person name="Pankratov T."/>
        </authorList>
    </citation>
    <scope>NUCLEOTIDE SEQUENCE [LARGE SCALE GENOMIC DNA]</scope>
    <source>
        <strain evidence="1 2">RmlP026</strain>
    </source>
</reference>
<sequence>MRHGDVATLAAPGPAIAAGYVGGRSSLVQEHDPLGIQVELTLESVLARLHHVGTTSLSGVRIPLSTADALAQEEAVQSAGADRRTLLAQAGAQVDMQP</sequence>
<organism evidence="1 2">
    <name type="scientific">Lichenibacterium minor</name>
    <dbReference type="NCBI Taxonomy" id="2316528"/>
    <lineage>
        <taxon>Bacteria</taxon>
        <taxon>Pseudomonadati</taxon>
        <taxon>Pseudomonadota</taxon>
        <taxon>Alphaproteobacteria</taxon>
        <taxon>Hyphomicrobiales</taxon>
        <taxon>Lichenihabitantaceae</taxon>
        <taxon>Lichenibacterium</taxon>
    </lineage>
</organism>
<comment type="caution">
    <text evidence="1">The sequence shown here is derived from an EMBL/GenBank/DDBJ whole genome shotgun (WGS) entry which is preliminary data.</text>
</comment>
<dbReference type="RefSeq" id="WP_129228327.1">
    <property type="nucleotide sequence ID" value="NZ_QYBB01000024.1"/>
</dbReference>
<reference evidence="1 2" key="1">
    <citation type="submission" date="2018-12" db="EMBL/GenBank/DDBJ databases">
        <authorList>
            <person name="Grouzdev D.S."/>
            <person name="Krutkina M.S."/>
        </authorList>
    </citation>
    <scope>NUCLEOTIDE SEQUENCE [LARGE SCALE GENOMIC DNA]</scope>
    <source>
        <strain evidence="1 2">RmlP026</strain>
    </source>
</reference>
<protein>
    <submittedName>
        <fullName evidence="1">Uncharacterized protein</fullName>
    </submittedName>
</protein>
<keyword evidence="2" id="KW-1185">Reference proteome</keyword>
<dbReference type="EMBL" id="QYBB01000024">
    <property type="protein sequence ID" value="RYC30477.1"/>
    <property type="molecule type" value="Genomic_DNA"/>
</dbReference>
<evidence type="ECO:0000313" key="2">
    <source>
        <dbReference type="Proteomes" id="UP000290759"/>
    </source>
</evidence>
<dbReference type="Proteomes" id="UP000290759">
    <property type="component" value="Unassembled WGS sequence"/>
</dbReference>
<evidence type="ECO:0000313" key="1">
    <source>
        <dbReference type="EMBL" id="RYC30477.1"/>
    </source>
</evidence>
<proteinExistence type="predicted"/>
<accession>A0A4Q2U666</accession>
<name>A0A4Q2U666_9HYPH</name>
<gene>
    <name evidence="1" type="ORF">D3273_18230</name>
</gene>
<dbReference type="AlphaFoldDB" id="A0A4Q2U666"/>